<evidence type="ECO:0000256" key="5">
    <source>
        <dbReference type="ARBA" id="ARBA00023242"/>
    </source>
</evidence>
<dbReference type="FunFam" id="1.10.10.60:FF:000679">
    <property type="entry name" value="Homeobox protein aristaless"/>
    <property type="match status" value="1"/>
</dbReference>
<dbReference type="SUPFAM" id="SSF46689">
    <property type="entry name" value="Homeodomain-like"/>
    <property type="match status" value="1"/>
</dbReference>
<evidence type="ECO:0000256" key="8">
    <source>
        <dbReference type="SAM" id="MobiDB-lite"/>
    </source>
</evidence>
<reference evidence="11" key="1">
    <citation type="submission" date="2025-08" db="UniProtKB">
        <authorList>
            <consortium name="RefSeq"/>
        </authorList>
    </citation>
    <scope>IDENTIFICATION</scope>
</reference>
<keyword evidence="4 6" id="KW-0371">Homeobox</keyword>
<evidence type="ECO:0000256" key="4">
    <source>
        <dbReference type="ARBA" id="ARBA00023155"/>
    </source>
</evidence>
<dbReference type="PANTHER" id="PTHR45793:SF5">
    <property type="entry name" value="HOMEOTIC PROTEIN OCELLILESS"/>
    <property type="match status" value="1"/>
</dbReference>
<evidence type="ECO:0000256" key="3">
    <source>
        <dbReference type="ARBA" id="ARBA00023125"/>
    </source>
</evidence>
<evidence type="ECO:0000256" key="1">
    <source>
        <dbReference type="ARBA" id="ARBA00004123"/>
    </source>
</evidence>
<evidence type="ECO:0000313" key="11">
    <source>
        <dbReference type="RefSeq" id="XP_029655073.1"/>
    </source>
</evidence>
<protein>
    <submittedName>
        <fullName evidence="11">Homeobox protein OTX-like</fullName>
    </submittedName>
</protein>
<keyword evidence="5 6" id="KW-0539">Nucleus</keyword>
<name>A0A6P7TTK4_9MOLL</name>
<dbReference type="Pfam" id="PF00046">
    <property type="entry name" value="Homeodomain"/>
    <property type="match status" value="1"/>
</dbReference>
<dbReference type="SMART" id="SM00389">
    <property type="entry name" value="HOX"/>
    <property type="match status" value="1"/>
</dbReference>
<dbReference type="AlphaFoldDB" id="A0A6P7TTK4"/>
<feature type="compositionally biased region" description="Polar residues" evidence="8">
    <location>
        <begin position="120"/>
        <end position="149"/>
    </location>
</feature>
<evidence type="ECO:0000256" key="2">
    <source>
        <dbReference type="ARBA" id="ARBA00022473"/>
    </source>
</evidence>
<comment type="subcellular location">
    <subcellularLocation>
        <location evidence="1 6 7">Nucleus</location>
    </subcellularLocation>
</comment>
<keyword evidence="2" id="KW-0217">Developmental protein</keyword>
<dbReference type="InterPro" id="IPR001356">
    <property type="entry name" value="HD"/>
</dbReference>
<dbReference type="RefSeq" id="XP_029655073.1">
    <property type="nucleotide sequence ID" value="XM_029799213.1"/>
</dbReference>
<dbReference type="GO" id="GO:0000981">
    <property type="term" value="F:DNA-binding transcription factor activity, RNA polymerase II-specific"/>
    <property type="evidence" value="ECO:0007669"/>
    <property type="project" value="TreeGrafter"/>
</dbReference>
<evidence type="ECO:0000256" key="7">
    <source>
        <dbReference type="RuleBase" id="RU000682"/>
    </source>
</evidence>
<evidence type="ECO:0000313" key="10">
    <source>
        <dbReference type="Proteomes" id="UP000515154"/>
    </source>
</evidence>
<dbReference type="GO" id="GO:0005634">
    <property type="term" value="C:nucleus"/>
    <property type="evidence" value="ECO:0007669"/>
    <property type="project" value="UniProtKB-SubCell"/>
</dbReference>
<dbReference type="Gene3D" id="1.10.10.60">
    <property type="entry name" value="Homeodomain-like"/>
    <property type="match status" value="1"/>
</dbReference>
<dbReference type="CDD" id="cd00086">
    <property type="entry name" value="homeodomain"/>
    <property type="match status" value="1"/>
</dbReference>
<feature type="domain" description="Homeobox" evidence="9">
    <location>
        <begin position="58"/>
        <end position="118"/>
    </location>
</feature>
<evidence type="ECO:0000259" key="9">
    <source>
        <dbReference type="PROSITE" id="PS50071"/>
    </source>
</evidence>
<organism evidence="10 11">
    <name type="scientific">Octopus sinensis</name>
    <name type="common">East Asian common octopus</name>
    <dbReference type="NCBI Taxonomy" id="2607531"/>
    <lineage>
        <taxon>Eukaryota</taxon>
        <taxon>Metazoa</taxon>
        <taxon>Spiralia</taxon>
        <taxon>Lophotrochozoa</taxon>
        <taxon>Mollusca</taxon>
        <taxon>Cephalopoda</taxon>
        <taxon>Coleoidea</taxon>
        <taxon>Octopodiformes</taxon>
        <taxon>Octopoda</taxon>
        <taxon>Incirrata</taxon>
        <taxon>Octopodidae</taxon>
        <taxon>Octopus</taxon>
    </lineage>
</organism>
<gene>
    <name evidence="11" type="primary">LOC115228683</name>
</gene>
<dbReference type="PROSITE" id="PS50071">
    <property type="entry name" value="HOMEOBOX_2"/>
    <property type="match status" value="1"/>
</dbReference>
<proteinExistence type="predicted"/>
<accession>A0A6P7TTK4</accession>
<dbReference type="InterPro" id="IPR009057">
    <property type="entry name" value="Homeodomain-like_sf"/>
</dbReference>
<evidence type="ECO:0000256" key="6">
    <source>
        <dbReference type="PROSITE-ProRule" id="PRU00108"/>
    </source>
</evidence>
<dbReference type="GO" id="GO:0000978">
    <property type="term" value="F:RNA polymerase II cis-regulatory region sequence-specific DNA binding"/>
    <property type="evidence" value="ECO:0007669"/>
    <property type="project" value="TreeGrafter"/>
</dbReference>
<feature type="DNA-binding region" description="Homeobox" evidence="6">
    <location>
        <begin position="60"/>
        <end position="119"/>
    </location>
</feature>
<keyword evidence="3 6" id="KW-0238">DNA-binding</keyword>
<dbReference type="KEGG" id="osn:115228683"/>
<dbReference type="PANTHER" id="PTHR45793">
    <property type="entry name" value="HOMEOBOX PROTEIN"/>
    <property type="match status" value="1"/>
</dbReference>
<keyword evidence="10" id="KW-1185">Reference proteome</keyword>
<dbReference type="Proteomes" id="UP000515154">
    <property type="component" value="Unplaced"/>
</dbReference>
<feature type="region of interest" description="Disordered" evidence="8">
    <location>
        <begin position="118"/>
        <end position="149"/>
    </location>
</feature>
<sequence>MATNGYLPSLMFTKRKYDESYLSYGFSQNGSDLPHTAECLNPILESQLNEYMTNVIVRKQRRERTTFTRSQLEILENLFIDYKYPDIFAREEAAMKIGLSESRIQVWFKNRRAKERGLQRSIQPLSRSFQSSPKGHRSNLQNSPTKSQDISNLISESKPLFYDYSVENHQTNISNYFQSNMEDNSWSSHIYNQGFNGMLYYPGIDHFQYFPSIENFSGKEMGFDGNMAFFTEPPYYFNMNYSQENDLIPPSYESELSSKSFFSLENPPFYGLGEKKTYDSNIEKIDSLQMNNN</sequence>